<organism evidence="2 3">
    <name type="scientific">Roseospirillum parvum</name>
    <dbReference type="NCBI Taxonomy" id="83401"/>
    <lineage>
        <taxon>Bacteria</taxon>
        <taxon>Pseudomonadati</taxon>
        <taxon>Pseudomonadota</taxon>
        <taxon>Alphaproteobacteria</taxon>
        <taxon>Rhodospirillales</taxon>
        <taxon>Rhodospirillaceae</taxon>
        <taxon>Roseospirillum</taxon>
    </lineage>
</organism>
<keyword evidence="3" id="KW-1185">Reference proteome</keyword>
<feature type="domain" description="Co-chaperone DjlA N-terminal" evidence="1">
    <location>
        <begin position="29"/>
        <end position="142"/>
    </location>
</feature>
<evidence type="ECO:0000313" key="2">
    <source>
        <dbReference type="EMBL" id="SDH35625.1"/>
    </source>
</evidence>
<gene>
    <name evidence="2" type="ORF">SAMN05421742_106100</name>
</gene>
<dbReference type="STRING" id="83401.SAMN05421742_106100"/>
<accession>A0A1G8BQY9</accession>
<dbReference type="InterPro" id="IPR029024">
    <property type="entry name" value="TerB-like"/>
</dbReference>
<evidence type="ECO:0000259" key="1">
    <source>
        <dbReference type="Pfam" id="PF05099"/>
    </source>
</evidence>
<sequence>MLAALKRLFASDPEAAGAAPAAAAEAAVAATLLVEAALVDGDFDATEKASIERLLAERYALDGATLAGLIGRAETAARKSTQLYGLTKRLKNELDYDERIELVEMLWTVVLSNGELHDFEAGLMRRLAGLLYVEDADSGAARKRVEAHL</sequence>
<dbReference type="AlphaFoldDB" id="A0A1G8BQY9"/>
<dbReference type="EMBL" id="FNCV01000006">
    <property type="protein sequence ID" value="SDH35625.1"/>
    <property type="molecule type" value="Genomic_DNA"/>
</dbReference>
<dbReference type="Proteomes" id="UP000217076">
    <property type="component" value="Unassembled WGS sequence"/>
</dbReference>
<dbReference type="SUPFAM" id="SSF158682">
    <property type="entry name" value="TerB-like"/>
    <property type="match status" value="1"/>
</dbReference>
<dbReference type="CDD" id="cd07313">
    <property type="entry name" value="terB_like_2"/>
    <property type="match status" value="1"/>
</dbReference>
<reference evidence="3" key="1">
    <citation type="submission" date="2016-10" db="EMBL/GenBank/DDBJ databases">
        <authorList>
            <person name="Varghese N."/>
            <person name="Submissions S."/>
        </authorList>
    </citation>
    <scope>NUCLEOTIDE SEQUENCE [LARGE SCALE GENOMIC DNA]</scope>
    <source>
        <strain evidence="3">930I</strain>
    </source>
</reference>
<dbReference type="InterPro" id="IPR007791">
    <property type="entry name" value="DjlA_N"/>
</dbReference>
<dbReference type="Gene3D" id="1.10.3680.10">
    <property type="entry name" value="TerB-like"/>
    <property type="match status" value="1"/>
</dbReference>
<evidence type="ECO:0000313" key="3">
    <source>
        <dbReference type="Proteomes" id="UP000217076"/>
    </source>
</evidence>
<dbReference type="Pfam" id="PF05099">
    <property type="entry name" value="TerB"/>
    <property type="match status" value="1"/>
</dbReference>
<dbReference type="RefSeq" id="WP_176787791.1">
    <property type="nucleotide sequence ID" value="NZ_FNCV01000006.1"/>
</dbReference>
<name>A0A1G8BQY9_9PROT</name>
<proteinExistence type="predicted"/>
<protein>
    <submittedName>
        <fullName evidence="2">Uncharacterized conserved protein, tellurite resistance protein B (TerB) family</fullName>
    </submittedName>
</protein>